<accession>A0A399EJK7</accession>
<feature type="binding site" evidence="3">
    <location>
        <position position="174"/>
    </location>
    <ligand>
        <name>Zn(2+)</name>
        <dbReference type="ChEBI" id="CHEBI:29105"/>
    </ligand>
</feature>
<dbReference type="EC" id="5.3.1.8" evidence="6"/>
<comment type="cofactor">
    <cofactor evidence="3">
        <name>Zn(2+)</name>
        <dbReference type="ChEBI" id="CHEBI:29105"/>
    </cofactor>
    <text evidence="3">Binds 1 zinc ion per subunit.</text>
</comment>
<keyword evidence="7" id="KW-1185">Reference proteome</keyword>
<dbReference type="PANTHER" id="PTHR42742">
    <property type="entry name" value="TRANSCRIPTIONAL REPRESSOR MPRA"/>
    <property type="match status" value="1"/>
</dbReference>
<proteinExistence type="predicted"/>
<dbReference type="GO" id="GO:0005975">
    <property type="term" value="P:carbohydrate metabolic process"/>
    <property type="evidence" value="ECO:0007669"/>
    <property type="project" value="InterPro"/>
</dbReference>
<keyword evidence="2 3" id="KW-0862">Zinc</keyword>
<comment type="caution">
    <text evidence="6">The sequence shown here is derived from an EMBL/GenBank/DDBJ whole genome shotgun (WGS) entry which is preliminary data.</text>
</comment>
<evidence type="ECO:0000313" key="6">
    <source>
        <dbReference type="EMBL" id="RIH83490.1"/>
    </source>
</evidence>
<gene>
    <name evidence="6" type="primary">yvyI</name>
    <name evidence="6" type="ORF">Mterra_02266</name>
</gene>
<evidence type="ECO:0000256" key="3">
    <source>
        <dbReference type="PIRSR" id="PIRSR036894-1"/>
    </source>
</evidence>
<dbReference type="InterPro" id="IPR051804">
    <property type="entry name" value="Carb_Metab_Reg_Kinase/Isom"/>
</dbReference>
<feature type="active site" evidence="4">
    <location>
        <position position="194"/>
    </location>
</feature>
<dbReference type="AlphaFoldDB" id="A0A399EJK7"/>
<dbReference type="CDD" id="cd07010">
    <property type="entry name" value="cupin_PMI_type_I_N_bac"/>
    <property type="match status" value="1"/>
</dbReference>
<dbReference type="PANTHER" id="PTHR42742:SF3">
    <property type="entry name" value="FRUCTOKINASE"/>
    <property type="match status" value="1"/>
</dbReference>
<dbReference type="InterPro" id="IPR011051">
    <property type="entry name" value="RmlC_Cupin_sf"/>
</dbReference>
<dbReference type="Proteomes" id="UP000265715">
    <property type="component" value="Unassembled WGS sequence"/>
</dbReference>
<dbReference type="SUPFAM" id="SSF51182">
    <property type="entry name" value="RmlC-like cupins"/>
    <property type="match status" value="1"/>
</dbReference>
<name>A0A399EJK7_9DEIN</name>
<dbReference type="InterPro" id="IPR014628">
    <property type="entry name" value="Man6P_isomerase_Firm_short"/>
</dbReference>
<dbReference type="InterPro" id="IPR046457">
    <property type="entry name" value="PMI_typeI_cat"/>
</dbReference>
<dbReference type="PIRSF" id="PIRSF036894">
    <property type="entry name" value="PMI_Firm_short"/>
    <property type="match status" value="1"/>
</dbReference>
<protein>
    <submittedName>
        <fullName evidence="6">Putative mannose-6-phosphate isomerase YvyI</fullName>
        <ecNumber evidence="6">5.3.1.8</ecNumber>
    </submittedName>
</protein>
<evidence type="ECO:0000313" key="7">
    <source>
        <dbReference type="Proteomes" id="UP000265715"/>
    </source>
</evidence>
<dbReference type="EMBL" id="QXDL01000091">
    <property type="protein sequence ID" value="RIH83490.1"/>
    <property type="molecule type" value="Genomic_DNA"/>
</dbReference>
<evidence type="ECO:0000259" key="5">
    <source>
        <dbReference type="Pfam" id="PF20511"/>
    </source>
</evidence>
<dbReference type="GO" id="GO:0004476">
    <property type="term" value="F:mannose-6-phosphate isomerase activity"/>
    <property type="evidence" value="ECO:0007669"/>
    <property type="project" value="UniProtKB-EC"/>
</dbReference>
<evidence type="ECO:0000256" key="4">
    <source>
        <dbReference type="PIRSR" id="PIRSR036894-2"/>
    </source>
</evidence>
<dbReference type="Pfam" id="PF20511">
    <property type="entry name" value="PMI_typeI_cat"/>
    <property type="match status" value="1"/>
</dbReference>
<sequence>METIARISVLPLASRDVERVWGGQRLAPGAPQPVGERWLAYDENPVSGGPFAGRRLAEALEELGGEFIGSVPFERYGLELPLLVKFLDTAEWLSVQVHPDDAYAHAAEAGTGFHGKTEAWYVLEGEGEVVYGLEHPADAATVRQAALDGSLWPMLHRERVQAGQVVFVPAGTVHALGPGLLLYEVQQRSDLTYRLYDYGRPRELHLEKGLAVSRLDPTPIPSPQPSGSVLLASSAFVLERHAVQGACRLQAPEESFLLVTPISGSLGWAQGSLGWGETLMVGAGKGLELSGEGVVLAAYVPSPQRLEQFPAAVRV</sequence>
<feature type="domain" description="Phosphomannose isomerase type I catalytic" evidence="5">
    <location>
        <begin position="51"/>
        <end position="121"/>
    </location>
</feature>
<dbReference type="RefSeq" id="WP_119315320.1">
    <property type="nucleotide sequence ID" value="NZ_QXDL01000091.1"/>
</dbReference>
<dbReference type="InterPro" id="IPR014710">
    <property type="entry name" value="RmlC-like_jellyroll"/>
</dbReference>
<keyword evidence="6" id="KW-0413">Isomerase</keyword>
<evidence type="ECO:0000256" key="2">
    <source>
        <dbReference type="ARBA" id="ARBA00022833"/>
    </source>
</evidence>
<dbReference type="OrthoDB" id="9808275at2"/>
<dbReference type="GO" id="GO:0008270">
    <property type="term" value="F:zinc ion binding"/>
    <property type="evidence" value="ECO:0007669"/>
    <property type="project" value="InterPro"/>
</dbReference>
<dbReference type="Gene3D" id="2.60.120.10">
    <property type="entry name" value="Jelly Rolls"/>
    <property type="match status" value="1"/>
</dbReference>
<evidence type="ECO:0000256" key="1">
    <source>
        <dbReference type="ARBA" id="ARBA00022723"/>
    </source>
</evidence>
<feature type="binding site" evidence="3">
    <location>
        <position position="118"/>
    </location>
    <ligand>
        <name>Zn(2+)</name>
        <dbReference type="ChEBI" id="CHEBI:29105"/>
    </ligand>
</feature>
<organism evidence="6 7">
    <name type="scientific">Calidithermus terrae</name>
    <dbReference type="NCBI Taxonomy" id="1408545"/>
    <lineage>
        <taxon>Bacteria</taxon>
        <taxon>Thermotogati</taxon>
        <taxon>Deinococcota</taxon>
        <taxon>Deinococci</taxon>
        <taxon>Thermales</taxon>
        <taxon>Thermaceae</taxon>
        <taxon>Calidithermus</taxon>
    </lineage>
</organism>
<keyword evidence="1 3" id="KW-0479">Metal-binding</keyword>
<reference evidence="6 7" key="1">
    <citation type="submission" date="2018-08" db="EMBL/GenBank/DDBJ databases">
        <title>Meiothermus terrae DSM 26712 genome sequencing project.</title>
        <authorList>
            <person name="Da Costa M.S."/>
            <person name="Albuquerque L."/>
            <person name="Raposo P."/>
            <person name="Froufe H.J.C."/>
            <person name="Barroso C.S."/>
            <person name="Egas C."/>
        </authorList>
    </citation>
    <scope>NUCLEOTIDE SEQUENCE [LARGE SCALE GENOMIC DNA]</scope>
    <source>
        <strain evidence="6 7">DSM 26712</strain>
    </source>
</reference>
<feature type="binding site" evidence="3">
    <location>
        <position position="98"/>
    </location>
    <ligand>
        <name>Zn(2+)</name>
        <dbReference type="ChEBI" id="CHEBI:29105"/>
    </ligand>
</feature>